<feature type="transmembrane region" description="Helical" evidence="1">
    <location>
        <begin position="61"/>
        <end position="81"/>
    </location>
</feature>
<keyword evidence="3" id="KW-1185">Reference proteome</keyword>
<evidence type="ECO:0000313" key="3">
    <source>
        <dbReference type="Proteomes" id="UP000199112"/>
    </source>
</evidence>
<dbReference type="Proteomes" id="UP000199112">
    <property type="component" value="Unassembled WGS sequence"/>
</dbReference>
<feature type="transmembrane region" description="Helical" evidence="1">
    <location>
        <begin position="87"/>
        <end position="107"/>
    </location>
</feature>
<proteinExistence type="predicted"/>
<feature type="transmembrane region" description="Helical" evidence="1">
    <location>
        <begin position="7"/>
        <end position="24"/>
    </location>
</feature>
<feature type="transmembrane region" description="Helical" evidence="1">
    <location>
        <begin position="30"/>
        <end position="49"/>
    </location>
</feature>
<reference evidence="3" key="1">
    <citation type="submission" date="2016-10" db="EMBL/GenBank/DDBJ databases">
        <authorList>
            <person name="Varghese N."/>
            <person name="Submissions S."/>
        </authorList>
    </citation>
    <scope>NUCLEOTIDE SEQUENCE [LARGE SCALE GENOMIC DNA]</scope>
    <source>
        <strain evidence="3">CGMCC 1.8981</strain>
    </source>
</reference>
<evidence type="ECO:0000256" key="1">
    <source>
        <dbReference type="SAM" id="Phobius"/>
    </source>
</evidence>
<accession>A0A1H6FPZ7</accession>
<sequence>MGTLTDAILALFVLAVASFAFVLVDASLSVFPVFVGGLGTIGFELLAYRDPQTVREYWERPVVQVGSVVLALGGVAVGAVVAPSSVLSFVLGSIVTYLGFWCTMVLWRR</sequence>
<dbReference type="AlphaFoldDB" id="A0A1H6FPZ7"/>
<gene>
    <name evidence="2" type="ORF">SAMN04487967_1053</name>
</gene>
<organism evidence="2 3">
    <name type="scientific">Natronorubrum sediminis</name>
    <dbReference type="NCBI Taxonomy" id="640943"/>
    <lineage>
        <taxon>Archaea</taxon>
        <taxon>Methanobacteriati</taxon>
        <taxon>Methanobacteriota</taxon>
        <taxon>Stenosarchaea group</taxon>
        <taxon>Halobacteria</taxon>
        <taxon>Halobacteriales</taxon>
        <taxon>Natrialbaceae</taxon>
        <taxon>Natronorubrum</taxon>
    </lineage>
</organism>
<dbReference type="RefSeq" id="WP_090505778.1">
    <property type="nucleotide sequence ID" value="NZ_FNWL01000001.1"/>
</dbReference>
<name>A0A1H6FPZ7_9EURY</name>
<keyword evidence="1" id="KW-0812">Transmembrane</keyword>
<keyword evidence="1" id="KW-0472">Membrane</keyword>
<dbReference type="EMBL" id="FNWL01000001">
    <property type="protein sequence ID" value="SEH12956.1"/>
    <property type="molecule type" value="Genomic_DNA"/>
</dbReference>
<evidence type="ECO:0000313" key="2">
    <source>
        <dbReference type="EMBL" id="SEH12956.1"/>
    </source>
</evidence>
<protein>
    <submittedName>
        <fullName evidence="2">Uncharacterized protein</fullName>
    </submittedName>
</protein>
<dbReference type="OrthoDB" id="206423at2157"/>
<keyword evidence="1" id="KW-1133">Transmembrane helix</keyword>